<dbReference type="InterPro" id="IPR017900">
    <property type="entry name" value="4Fe4S_Fe_S_CS"/>
</dbReference>
<evidence type="ECO:0000313" key="8">
    <source>
        <dbReference type="Proteomes" id="UP000809273"/>
    </source>
</evidence>
<dbReference type="Proteomes" id="UP000809273">
    <property type="component" value="Unassembled WGS sequence"/>
</dbReference>
<evidence type="ECO:0000256" key="2">
    <source>
        <dbReference type="ARBA" id="ARBA00022723"/>
    </source>
</evidence>
<dbReference type="Pfam" id="PF13187">
    <property type="entry name" value="Fer4_9"/>
    <property type="match status" value="1"/>
</dbReference>
<gene>
    <name evidence="7" type="ORF">JW984_02985</name>
</gene>
<keyword evidence="3" id="KW-0560">Oxidoreductase</keyword>
<dbReference type="SUPFAM" id="SSF54862">
    <property type="entry name" value="4Fe-4S ferredoxins"/>
    <property type="match status" value="1"/>
</dbReference>
<dbReference type="Pfam" id="PF00881">
    <property type="entry name" value="Nitroreductase"/>
    <property type="match status" value="1"/>
</dbReference>
<evidence type="ECO:0000256" key="1">
    <source>
        <dbReference type="ARBA" id="ARBA00007118"/>
    </source>
</evidence>
<dbReference type="PROSITE" id="PS00198">
    <property type="entry name" value="4FE4S_FER_1"/>
    <property type="match status" value="2"/>
</dbReference>
<comment type="similarity">
    <text evidence="1">Belongs to the nitroreductase family.</text>
</comment>
<dbReference type="SUPFAM" id="SSF55469">
    <property type="entry name" value="FMN-dependent nitroreductase-like"/>
    <property type="match status" value="1"/>
</dbReference>
<protein>
    <submittedName>
        <fullName evidence="7">Nitroreductase family protein</fullName>
    </submittedName>
</protein>
<reference evidence="7" key="1">
    <citation type="journal article" date="2021" name="Environ. Microbiol.">
        <title>Genomic characterization of three novel Desulfobacterota classes expand the metabolic and phylogenetic diversity of the phylum.</title>
        <authorList>
            <person name="Murphy C.L."/>
            <person name="Biggerstaff J."/>
            <person name="Eichhorn A."/>
            <person name="Ewing E."/>
            <person name="Shahan R."/>
            <person name="Soriano D."/>
            <person name="Stewart S."/>
            <person name="VanMol K."/>
            <person name="Walker R."/>
            <person name="Walters P."/>
            <person name="Elshahed M.S."/>
            <person name="Youssef N.H."/>
        </authorList>
    </citation>
    <scope>NUCLEOTIDE SEQUENCE</scope>
    <source>
        <strain evidence="7">Zod_Metabat.24</strain>
    </source>
</reference>
<keyword evidence="2" id="KW-0479">Metal-binding</keyword>
<comment type="caution">
    <text evidence="7">The sequence shown here is derived from an EMBL/GenBank/DDBJ whole genome shotgun (WGS) entry which is preliminary data.</text>
</comment>
<dbReference type="GO" id="GO:0051536">
    <property type="term" value="F:iron-sulfur cluster binding"/>
    <property type="evidence" value="ECO:0007669"/>
    <property type="project" value="UniProtKB-KW"/>
</dbReference>
<dbReference type="CDD" id="cd02143">
    <property type="entry name" value="nitroreductase_FeS-like"/>
    <property type="match status" value="1"/>
</dbReference>
<name>A0A9D8KDH6_9DELT</name>
<accession>A0A9D8KDH6</accession>
<dbReference type="GO" id="GO:0016491">
    <property type="term" value="F:oxidoreductase activity"/>
    <property type="evidence" value="ECO:0007669"/>
    <property type="project" value="UniProtKB-KW"/>
</dbReference>
<dbReference type="Gene3D" id="3.40.109.10">
    <property type="entry name" value="NADH Oxidase"/>
    <property type="match status" value="1"/>
</dbReference>
<evidence type="ECO:0000256" key="4">
    <source>
        <dbReference type="ARBA" id="ARBA00023004"/>
    </source>
</evidence>
<organism evidence="7 8">
    <name type="scientific">Candidatus Zymogenus saltonus</name>
    <dbReference type="NCBI Taxonomy" id="2844893"/>
    <lineage>
        <taxon>Bacteria</taxon>
        <taxon>Deltaproteobacteria</taxon>
        <taxon>Candidatus Zymogenia</taxon>
        <taxon>Candidatus Zymogeniales</taxon>
        <taxon>Candidatus Zymogenaceae</taxon>
        <taxon>Candidatus Zymogenus</taxon>
    </lineage>
</organism>
<evidence type="ECO:0000313" key="7">
    <source>
        <dbReference type="EMBL" id="MBN1572143.1"/>
    </source>
</evidence>
<feature type="domain" description="4Fe-4S ferredoxin-type" evidence="6">
    <location>
        <begin position="7"/>
        <end position="36"/>
    </location>
</feature>
<dbReference type="PANTHER" id="PTHR43673">
    <property type="entry name" value="NAD(P)H NITROREDUCTASE YDGI-RELATED"/>
    <property type="match status" value="1"/>
</dbReference>
<keyword evidence="4" id="KW-0408">Iron</keyword>
<dbReference type="InterPro" id="IPR029479">
    <property type="entry name" value="Nitroreductase"/>
</dbReference>
<reference evidence="7" key="2">
    <citation type="submission" date="2021-01" db="EMBL/GenBank/DDBJ databases">
        <authorList>
            <person name="Hahn C.R."/>
            <person name="Youssef N.H."/>
            <person name="Elshahed M."/>
        </authorList>
    </citation>
    <scope>NUCLEOTIDE SEQUENCE</scope>
    <source>
        <strain evidence="7">Zod_Metabat.24</strain>
    </source>
</reference>
<keyword evidence="5" id="KW-0411">Iron-sulfur</keyword>
<dbReference type="PROSITE" id="PS51379">
    <property type="entry name" value="4FE4S_FER_2"/>
    <property type="match status" value="2"/>
</dbReference>
<dbReference type="EMBL" id="JAFGIX010000014">
    <property type="protein sequence ID" value="MBN1572143.1"/>
    <property type="molecule type" value="Genomic_DNA"/>
</dbReference>
<proteinExistence type="inferred from homology"/>
<dbReference type="InterPro" id="IPR017896">
    <property type="entry name" value="4Fe4S_Fe-S-bd"/>
</dbReference>
<evidence type="ECO:0000256" key="3">
    <source>
        <dbReference type="ARBA" id="ARBA00023002"/>
    </source>
</evidence>
<feature type="domain" description="4Fe-4S ferredoxin-type" evidence="6">
    <location>
        <begin position="37"/>
        <end position="66"/>
    </location>
</feature>
<dbReference type="AlphaFoldDB" id="A0A9D8KDH6"/>
<dbReference type="InterPro" id="IPR000415">
    <property type="entry name" value="Nitroreductase-like"/>
</dbReference>
<evidence type="ECO:0000259" key="6">
    <source>
        <dbReference type="PROSITE" id="PS51379"/>
    </source>
</evidence>
<dbReference type="Gene3D" id="3.30.70.20">
    <property type="match status" value="1"/>
</dbReference>
<dbReference type="PANTHER" id="PTHR43673:SF10">
    <property type="entry name" value="NADH DEHYDROGENASE_NAD(P)H NITROREDUCTASE XCC3605-RELATED"/>
    <property type="match status" value="1"/>
</dbReference>
<evidence type="ECO:0000256" key="5">
    <source>
        <dbReference type="ARBA" id="ARBA00023014"/>
    </source>
</evidence>
<sequence length="284" mass="31798">MGGSESFYIGVDVDKCTRCGACVETCPAHIFYMESEEILTRYRDHCILCGHCICVCPVDAVIHSGLETSEFVEIKKGMEIDRDTLYQFLRSRRSCRSFRDKAVPKEELETLIDTARFAPTAHNWQNFEFIVVSDKERVMRLSKITSEFYGKMADALEGNRESLPEYLKGLLHGARLNYEFSRAGKDRIFRGAPAVIVVHADPTNPSAAENCHYAVSYIVMMAKGMGLGATIIGYFVGAAPHSPEIVKEIGVPEGNQVFGCVAVGYQKSKYLKMPARNRAKVEWL</sequence>
<dbReference type="GO" id="GO:0046872">
    <property type="term" value="F:metal ion binding"/>
    <property type="evidence" value="ECO:0007669"/>
    <property type="project" value="UniProtKB-KW"/>
</dbReference>